<dbReference type="PANTHER" id="PTHR40088">
    <property type="entry name" value="PECTATE LYASE (EUROFUNG)"/>
    <property type="match status" value="1"/>
</dbReference>
<dbReference type="STRING" id="58114.SAMN05216270_11183"/>
<dbReference type="InterPro" id="IPR006626">
    <property type="entry name" value="PbH1"/>
</dbReference>
<dbReference type="AlphaFoldDB" id="A0A1G6ZPR2"/>
<dbReference type="EMBL" id="FNAD01000011">
    <property type="protein sequence ID" value="SDE03556.1"/>
    <property type="molecule type" value="Genomic_DNA"/>
</dbReference>
<dbReference type="PANTHER" id="PTHR40088:SF2">
    <property type="entry name" value="SECRETED SUGAR HYDROLASE"/>
    <property type="match status" value="1"/>
</dbReference>
<accession>A0A1G6ZPR2</accession>
<dbReference type="Gene3D" id="2.60.40.1180">
    <property type="entry name" value="Golgi alpha-mannosidase II"/>
    <property type="match status" value="1"/>
</dbReference>
<comment type="subcellular location">
    <subcellularLocation>
        <location evidence="1">Secreted</location>
    </subcellularLocation>
</comment>
<dbReference type="InterPro" id="IPR012334">
    <property type="entry name" value="Pectin_lyas_fold"/>
</dbReference>
<evidence type="ECO:0000256" key="4">
    <source>
        <dbReference type="SAM" id="MobiDB-lite"/>
    </source>
</evidence>
<reference evidence="7" key="1">
    <citation type="submission" date="2016-10" db="EMBL/GenBank/DDBJ databases">
        <authorList>
            <person name="Varghese N."/>
            <person name="Submissions S."/>
        </authorList>
    </citation>
    <scope>NUCLEOTIDE SEQUENCE [LARGE SCALE GENOMIC DNA]</scope>
    <source>
        <strain evidence="7">CGMCC 4.3516</strain>
    </source>
</reference>
<dbReference type="InterPro" id="IPR011050">
    <property type="entry name" value="Pectin_lyase_fold/virulence"/>
</dbReference>
<evidence type="ECO:0000256" key="2">
    <source>
        <dbReference type="ARBA" id="ARBA00022525"/>
    </source>
</evidence>
<dbReference type="Proteomes" id="UP000198949">
    <property type="component" value="Unassembled WGS sequence"/>
</dbReference>
<dbReference type="SUPFAM" id="SSF51126">
    <property type="entry name" value="Pectin lyase-like"/>
    <property type="match status" value="1"/>
</dbReference>
<evidence type="ECO:0000256" key="1">
    <source>
        <dbReference type="ARBA" id="ARBA00004613"/>
    </source>
</evidence>
<evidence type="ECO:0000313" key="7">
    <source>
        <dbReference type="Proteomes" id="UP000198949"/>
    </source>
</evidence>
<feature type="region of interest" description="Disordered" evidence="4">
    <location>
        <begin position="286"/>
        <end position="307"/>
    </location>
</feature>
<dbReference type="GO" id="GO:0005576">
    <property type="term" value="C:extracellular region"/>
    <property type="evidence" value="ECO:0007669"/>
    <property type="project" value="UniProtKB-SubCell"/>
</dbReference>
<dbReference type="InterPro" id="IPR049169">
    <property type="entry name" value="Glyco_hydro_120_ins"/>
</dbReference>
<feature type="region of interest" description="Disordered" evidence="4">
    <location>
        <begin position="1"/>
        <end position="21"/>
    </location>
</feature>
<keyword evidence="7" id="KW-1185">Reference proteome</keyword>
<name>A0A1G6ZPR2_9ACTN</name>
<dbReference type="Pfam" id="PF21258">
    <property type="entry name" value="Glyco_hydro_120_ins"/>
    <property type="match status" value="1"/>
</dbReference>
<proteinExistence type="predicted"/>
<feature type="region of interest" description="Disordered" evidence="4">
    <location>
        <begin position="673"/>
        <end position="704"/>
    </location>
</feature>
<dbReference type="SMART" id="SM00710">
    <property type="entry name" value="PbH1"/>
    <property type="match status" value="5"/>
</dbReference>
<keyword evidence="2" id="KW-0964">Secreted</keyword>
<organism evidence="6 7">
    <name type="scientific">Glycomyces harbinensis</name>
    <dbReference type="NCBI Taxonomy" id="58114"/>
    <lineage>
        <taxon>Bacteria</taxon>
        <taxon>Bacillati</taxon>
        <taxon>Actinomycetota</taxon>
        <taxon>Actinomycetes</taxon>
        <taxon>Glycomycetales</taxon>
        <taxon>Glycomycetaceae</taxon>
        <taxon>Glycomyces</taxon>
    </lineage>
</organism>
<evidence type="ECO:0000313" key="6">
    <source>
        <dbReference type="EMBL" id="SDE03556.1"/>
    </source>
</evidence>
<keyword evidence="3" id="KW-0732">Signal</keyword>
<dbReference type="InterPro" id="IPR013780">
    <property type="entry name" value="Glyco_hydro_b"/>
</dbReference>
<gene>
    <name evidence="6" type="ORF">SAMN05216270_11183</name>
</gene>
<evidence type="ECO:0000259" key="5">
    <source>
        <dbReference type="Pfam" id="PF21258"/>
    </source>
</evidence>
<dbReference type="InterPro" id="IPR052052">
    <property type="entry name" value="Polysaccharide_Lyase_9"/>
</dbReference>
<sequence>MNRSSGNNRRRSTGDRAGPETKVCGVELHVAKSGSDTAVGTAEAPLLSIGAAAALAQPGDTVVVHEGVYREWVNPPRGGTADAPITYQAALGADGLYEPVTISGAEVIADWRPHSAAVWAATVPNTLFGEHNPYAERIGGDWFFDQVNTWHTGEVYLDGKSMYEALTLGGVERPEATEDSFDQAGSLLTWYCEVGDDATTIWANFGGADPAAHEIEINARKFVFWPAATGIDHVTVRGFTLTKAATQWAPPTALQEGLIGPHWSKGWVIEDNTVTDSKNVGVSLGKEAGTGQNEWTAGPKGAKGGTQREREVIQRALALRGPDAGEPHPWDRDHVGSHTVRRNTIQDCEQAGIVGHLGAAFSTIADNHISRIHVKRQWHGAEVAGIKLHAAIDTVITGNTIHHTHRALWLDWQAQGTLVRRNVFYSSTAEDFMVEVCHGPYLVDSNLFLSPWAVKDMATGGAYVHNYFAGRIANCTEHQRYTPYHLPHSTAVYGVANILGGDNRFYNNVFVGDRARGERAEPRAQAEPALASFWSGAIDIDGVPGQATFVPTPVGTSQYDAYPTPEEYPGEDGSALAGLRLPVRAEGNLYADGAEPFRAEPAPRVIDTSPVRVEVHDAAAGTVRVEVADSGAIDVVTPVTTGLLGMSYQAEMGYTNPDGSDLDLSADITGFPRDAPVPGPFAASAPGTRTLAAPAPSRQGRGAR</sequence>
<evidence type="ECO:0000256" key="3">
    <source>
        <dbReference type="ARBA" id="ARBA00022729"/>
    </source>
</evidence>
<feature type="domain" description="Glycoside hydrolase 120 insertion" evidence="5">
    <location>
        <begin position="108"/>
        <end position="217"/>
    </location>
</feature>
<protein>
    <submittedName>
        <fullName evidence="6">Right handed beta helix region</fullName>
    </submittedName>
</protein>
<dbReference type="GO" id="GO:0016837">
    <property type="term" value="F:carbon-oxygen lyase activity, acting on polysaccharides"/>
    <property type="evidence" value="ECO:0007669"/>
    <property type="project" value="TreeGrafter"/>
</dbReference>
<dbReference type="Gene3D" id="2.160.20.10">
    <property type="entry name" value="Single-stranded right-handed beta-helix, Pectin lyase-like"/>
    <property type="match status" value="1"/>
</dbReference>